<accession>A0A3D9KA17</accession>
<dbReference type="SUPFAM" id="SSF53187">
    <property type="entry name" value="Zn-dependent exopeptidases"/>
    <property type="match status" value="1"/>
</dbReference>
<protein>
    <submittedName>
        <fullName evidence="4">N-acetylmuramoyl-L-alanine amidase</fullName>
    </submittedName>
</protein>
<keyword evidence="5" id="KW-1185">Reference proteome</keyword>
<keyword evidence="1" id="KW-0378">Hydrolase</keyword>
<comment type="caution">
    <text evidence="4">The sequence shown here is derived from an EMBL/GenBank/DDBJ whole genome shotgun (WGS) entry which is preliminary data.</text>
</comment>
<proteinExistence type="predicted"/>
<keyword evidence="2" id="KW-1133">Transmembrane helix</keyword>
<organism evidence="4 5">
    <name type="scientific">Cohnella phaseoli</name>
    <dbReference type="NCBI Taxonomy" id="456490"/>
    <lineage>
        <taxon>Bacteria</taxon>
        <taxon>Bacillati</taxon>
        <taxon>Bacillota</taxon>
        <taxon>Bacilli</taxon>
        <taxon>Bacillales</taxon>
        <taxon>Paenibacillaceae</taxon>
        <taxon>Cohnella</taxon>
    </lineage>
</organism>
<keyword evidence="2" id="KW-0812">Transmembrane</keyword>
<dbReference type="Gene3D" id="3.40.630.40">
    <property type="entry name" value="Zn-dependent exopeptidases"/>
    <property type="match status" value="1"/>
</dbReference>
<evidence type="ECO:0000256" key="2">
    <source>
        <dbReference type="SAM" id="Phobius"/>
    </source>
</evidence>
<feature type="domain" description="MurNAc-LAA" evidence="3">
    <location>
        <begin position="125"/>
        <end position="244"/>
    </location>
</feature>
<evidence type="ECO:0000313" key="5">
    <source>
        <dbReference type="Proteomes" id="UP000256977"/>
    </source>
</evidence>
<dbReference type="RefSeq" id="WP_246016510.1">
    <property type="nucleotide sequence ID" value="NZ_QRDZ01000008.1"/>
</dbReference>
<dbReference type="Proteomes" id="UP000256977">
    <property type="component" value="Unassembled WGS sequence"/>
</dbReference>
<gene>
    <name evidence="4" type="ORF">DFP98_108207</name>
</gene>
<evidence type="ECO:0000256" key="1">
    <source>
        <dbReference type="ARBA" id="ARBA00022801"/>
    </source>
</evidence>
<dbReference type="CDD" id="cd02696">
    <property type="entry name" value="MurNAc-LAA"/>
    <property type="match status" value="1"/>
</dbReference>
<feature type="transmembrane region" description="Helical" evidence="2">
    <location>
        <begin position="9"/>
        <end position="29"/>
    </location>
</feature>
<name>A0A3D9KA17_9BACL</name>
<dbReference type="InterPro" id="IPR002508">
    <property type="entry name" value="MurNAc-LAA_cat"/>
</dbReference>
<dbReference type="GO" id="GO:0030288">
    <property type="term" value="C:outer membrane-bounded periplasmic space"/>
    <property type="evidence" value="ECO:0007669"/>
    <property type="project" value="TreeGrafter"/>
</dbReference>
<dbReference type="GO" id="GO:0009253">
    <property type="term" value="P:peptidoglycan catabolic process"/>
    <property type="evidence" value="ECO:0007669"/>
    <property type="project" value="InterPro"/>
</dbReference>
<evidence type="ECO:0000313" key="4">
    <source>
        <dbReference type="EMBL" id="RED83364.1"/>
    </source>
</evidence>
<dbReference type="PANTHER" id="PTHR30404:SF0">
    <property type="entry name" value="N-ACETYLMURAMOYL-L-ALANINE AMIDASE AMIC"/>
    <property type="match status" value="1"/>
</dbReference>
<sequence length="253" mass="27756">MDKHLRSSWVLRVLIVWIGTGMLAGIWPYEATAAGDKAKADDKPVVCIEAGHQAKANLGLEPIAPGSKKKKTKVAGGTSGVATKKPEYKLTLEVALKLEKALASDYRVVMVRRTNDVNLSNSERALVCNKAKADVMVRLHADGSTDAKVKGMTFFFPSANNTYTKAIAKPSKEMAKIVSEQVIAETGAKLIGVRERGDLTGFNWTKVPTFLIEMGFMTNKEEDKRMSDPEYQDAIVKGIKQGLDQRFKITKNP</sequence>
<evidence type="ECO:0000259" key="3">
    <source>
        <dbReference type="SMART" id="SM00646"/>
    </source>
</evidence>
<dbReference type="InterPro" id="IPR050695">
    <property type="entry name" value="N-acetylmuramoyl_amidase_3"/>
</dbReference>
<dbReference type="SMART" id="SM00646">
    <property type="entry name" value="Ami_3"/>
    <property type="match status" value="1"/>
</dbReference>
<dbReference type="Pfam" id="PF01520">
    <property type="entry name" value="Amidase_3"/>
    <property type="match status" value="1"/>
</dbReference>
<dbReference type="AlphaFoldDB" id="A0A3D9KA17"/>
<keyword evidence="2" id="KW-0472">Membrane</keyword>
<reference evidence="4 5" key="1">
    <citation type="submission" date="2018-07" db="EMBL/GenBank/DDBJ databases">
        <title>Genomic Encyclopedia of Type Strains, Phase III (KMG-III): the genomes of soil and plant-associated and newly described type strains.</title>
        <authorList>
            <person name="Whitman W."/>
        </authorList>
    </citation>
    <scope>NUCLEOTIDE SEQUENCE [LARGE SCALE GENOMIC DNA]</scope>
    <source>
        <strain evidence="4 5">CECT 7287</strain>
    </source>
</reference>
<dbReference type="PANTHER" id="PTHR30404">
    <property type="entry name" value="N-ACETYLMURAMOYL-L-ALANINE AMIDASE"/>
    <property type="match status" value="1"/>
</dbReference>
<dbReference type="GO" id="GO:0008745">
    <property type="term" value="F:N-acetylmuramoyl-L-alanine amidase activity"/>
    <property type="evidence" value="ECO:0007669"/>
    <property type="project" value="InterPro"/>
</dbReference>
<dbReference type="EMBL" id="QRDZ01000008">
    <property type="protein sequence ID" value="RED83364.1"/>
    <property type="molecule type" value="Genomic_DNA"/>
</dbReference>